<gene>
    <name evidence="2" type="ORF">COV07_04090</name>
</gene>
<dbReference type="AlphaFoldDB" id="A0A2H0RJ43"/>
<organism evidence="2 3">
    <name type="scientific">Candidatus Vogelbacteria bacterium CG10_big_fil_rev_8_21_14_0_10_45_14</name>
    <dbReference type="NCBI Taxonomy" id="1975042"/>
    <lineage>
        <taxon>Bacteria</taxon>
        <taxon>Candidatus Vogeliibacteriota</taxon>
    </lineage>
</organism>
<dbReference type="SUPFAM" id="SSF49777">
    <property type="entry name" value="PEBP-like"/>
    <property type="match status" value="1"/>
</dbReference>
<reference evidence="2 3" key="1">
    <citation type="submission" date="2017-09" db="EMBL/GenBank/DDBJ databases">
        <title>Depth-based differentiation of microbial function through sediment-hosted aquifers and enrichment of novel symbionts in the deep terrestrial subsurface.</title>
        <authorList>
            <person name="Probst A.J."/>
            <person name="Ladd B."/>
            <person name="Jarett J.K."/>
            <person name="Geller-Mcgrath D.E."/>
            <person name="Sieber C.M."/>
            <person name="Emerson J.B."/>
            <person name="Anantharaman K."/>
            <person name="Thomas B.C."/>
            <person name="Malmstrom R."/>
            <person name="Stieglmeier M."/>
            <person name="Klingl A."/>
            <person name="Woyke T."/>
            <person name="Ryan C.M."/>
            <person name="Banfield J.F."/>
        </authorList>
    </citation>
    <scope>NUCLEOTIDE SEQUENCE [LARGE SCALE GENOMIC DNA]</scope>
    <source>
        <strain evidence="2">CG10_big_fil_rev_8_21_14_0_10_45_14</strain>
    </source>
</reference>
<evidence type="ECO:0000256" key="1">
    <source>
        <dbReference type="SAM" id="MobiDB-lite"/>
    </source>
</evidence>
<protein>
    <submittedName>
        <fullName evidence="2">YbhB/YbcL family Raf kinase inhibitor-like protein</fullName>
    </submittedName>
</protein>
<dbReference type="EMBL" id="PCYL01000044">
    <property type="protein sequence ID" value="PIR46460.1"/>
    <property type="molecule type" value="Genomic_DNA"/>
</dbReference>
<sequence length="133" mass="14387">MPSQYTCDGENISPPLEISGAPEETESFALIVDDPDAPGGVWDHWLAWNIPEDTAVIEEGVAPPGKAGTNSFGKTSYGGPCPPSGTHRYFFKLYALDSKLDIHSESPKNVLEGAMKGHILEQAKLVGLYRRSN</sequence>
<dbReference type="Proteomes" id="UP000230833">
    <property type="component" value="Unassembled WGS sequence"/>
</dbReference>
<dbReference type="Pfam" id="PF01161">
    <property type="entry name" value="PBP"/>
    <property type="match status" value="1"/>
</dbReference>
<dbReference type="InterPro" id="IPR036610">
    <property type="entry name" value="PEBP-like_sf"/>
</dbReference>
<dbReference type="PANTHER" id="PTHR30289:SF1">
    <property type="entry name" value="PEBP (PHOSPHATIDYLETHANOLAMINE-BINDING PROTEIN) FAMILY PROTEIN"/>
    <property type="match status" value="1"/>
</dbReference>
<name>A0A2H0RJ43_9BACT</name>
<proteinExistence type="predicted"/>
<dbReference type="Gene3D" id="3.90.280.10">
    <property type="entry name" value="PEBP-like"/>
    <property type="match status" value="1"/>
</dbReference>
<evidence type="ECO:0000313" key="3">
    <source>
        <dbReference type="Proteomes" id="UP000230833"/>
    </source>
</evidence>
<dbReference type="InterPro" id="IPR008914">
    <property type="entry name" value="PEBP"/>
</dbReference>
<accession>A0A2H0RJ43</accession>
<evidence type="ECO:0000313" key="2">
    <source>
        <dbReference type="EMBL" id="PIR46460.1"/>
    </source>
</evidence>
<dbReference type="NCBIfam" id="TIGR00481">
    <property type="entry name" value="YbhB/YbcL family Raf kinase inhibitor-like protein"/>
    <property type="match status" value="1"/>
</dbReference>
<dbReference type="InterPro" id="IPR005247">
    <property type="entry name" value="YbhB_YbcL/LppC-like"/>
</dbReference>
<feature type="region of interest" description="Disordered" evidence="1">
    <location>
        <begin position="1"/>
        <end position="20"/>
    </location>
</feature>
<comment type="caution">
    <text evidence="2">The sequence shown here is derived from an EMBL/GenBank/DDBJ whole genome shotgun (WGS) entry which is preliminary data.</text>
</comment>
<dbReference type="PANTHER" id="PTHR30289">
    <property type="entry name" value="UNCHARACTERIZED PROTEIN YBCL-RELATED"/>
    <property type="match status" value="1"/>
</dbReference>
<dbReference type="CDD" id="cd00865">
    <property type="entry name" value="PEBP_bact_arch"/>
    <property type="match status" value="1"/>
</dbReference>